<dbReference type="AlphaFoldDB" id="A0A9W7A4Y7"/>
<name>A0A9W7A4Y7_9STRA</name>
<dbReference type="InterPro" id="IPR022935">
    <property type="entry name" value="ClpS"/>
</dbReference>
<dbReference type="PANTHER" id="PTHR33473">
    <property type="entry name" value="ATP-DEPENDENT CLP PROTEASE ADAPTER PROTEIN CLPS1, CHLOROPLASTIC"/>
    <property type="match status" value="1"/>
</dbReference>
<dbReference type="InterPro" id="IPR014719">
    <property type="entry name" value="Ribosomal_bL12_C/ClpS-like"/>
</dbReference>
<dbReference type="Proteomes" id="UP001162640">
    <property type="component" value="Unassembled WGS sequence"/>
</dbReference>
<gene>
    <name evidence="2" type="ORF">TL16_g04324</name>
</gene>
<dbReference type="EMBL" id="BLQM01000118">
    <property type="protein sequence ID" value="GMH65961.1"/>
    <property type="molecule type" value="Genomic_DNA"/>
</dbReference>
<feature type="domain" description="Adaptor protein ClpS core" evidence="1">
    <location>
        <begin position="39"/>
        <end position="104"/>
    </location>
</feature>
<dbReference type="Gene3D" id="3.30.1390.10">
    <property type="match status" value="1"/>
</dbReference>
<comment type="caution">
    <text evidence="2">The sequence shown here is derived from an EMBL/GenBank/DDBJ whole genome shotgun (WGS) entry which is preliminary data.</text>
</comment>
<evidence type="ECO:0000313" key="3">
    <source>
        <dbReference type="Proteomes" id="UP001162640"/>
    </source>
</evidence>
<protein>
    <recommendedName>
        <fullName evidence="1">Adaptor protein ClpS core domain-containing protein</fullName>
    </recommendedName>
</protein>
<reference evidence="3" key="1">
    <citation type="journal article" date="2023" name="Commun. Biol.">
        <title>Genome analysis of Parmales, the sister group of diatoms, reveals the evolutionary specialization of diatoms from phago-mixotrophs to photoautotrophs.</title>
        <authorList>
            <person name="Ban H."/>
            <person name="Sato S."/>
            <person name="Yoshikawa S."/>
            <person name="Yamada K."/>
            <person name="Nakamura Y."/>
            <person name="Ichinomiya M."/>
            <person name="Sato N."/>
            <person name="Blanc-Mathieu R."/>
            <person name="Endo H."/>
            <person name="Kuwata A."/>
            <person name="Ogata H."/>
        </authorList>
    </citation>
    <scope>NUCLEOTIDE SEQUENCE [LARGE SCALE GENOMIC DNA]</scope>
</reference>
<dbReference type="GO" id="GO:0030163">
    <property type="term" value="P:protein catabolic process"/>
    <property type="evidence" value="ECO:0007669"/>
    <property type="project" value="InterPro"/>
</dbReference>
<evidence type="ECO:0000259" key="1">
    <source>
        <dbReference type="Pfam" id="PF02617"/>
    </source>
</evidence>
<accession>A0A9W7A4Y7</accession>
<dbReference type="InterPro" id="IPR003769">
    <property type="entry name" value="ClpS_core"/>
</dbReference>
<proteinExistence type="predicted"/>
<evidence type="ECO:0000313" key="2">
    <source>
        <dbReference type="EMBL" id="GMH65961.1"/>
    </source>
</evidence>
<dbReference type="Pfam" id="PF02617">
    <property type="entry name" value="ClpS"/>
    <property type="match status" value="1"/>
</dbReference>
<dbReference type="PANTHER" id="PTHR33473:SF17">
    <property type="entry name" value="ATP-DEPENDENT CLP PROTEASE ADAPTER PROTEIN CLPS1, CHLOROPLASTIC"/>
    <property type="match status" value="1"/>
</dbReference>
<organism evidence="2 3">
    <name type="scientific">Triparma laevis f. inornata</name>
    <dbReference type="NCBI Taxonomy" id="1714386"/>
    <lineage>
        <taxon>Eukaryota</taxon>
        <taxon>Sar</taxon>
        <taxon>Stramenopiles</taxon>
        <taxon>Ochrophyta</taxon>
        <taxon>Bolidophyceae</taxon>
        <taxon>Parmales</taxon>
        <taxon>Triparmaceae</taxon>
        <taxon>Triparma</taxon>
    </lineage>
</organism>
<sequence>MNAGDFASGAVLERPGSTVLSRPTILNPIPSQESKNTKAKGWELRIFNDTTNTREHVARTLVQVTNKSESDAYNLMMSAHKNGLAVVGVFLLEQAEMFCEQLGEFGLVADIQPLDE</sequence>
<dbReference type="SUPFAM" id="SSF54736">
    <property type="entry name" value="ClpS-like"/>
    <property type="match status" value="1"/>
</dbReference>
<dbReference type="GO" id="GO:0006508">
    <property type="term" value="P:proteolysis"/>
    <property type="evidence" value="ECO:0007669"/>
    <property type="project" value="InterPro"/>
</dbReference>